<organism evidence="1 2">
    <name type="scientific">Bradyrhizobium hipponense</name>
    <dbReference type="NCBI Taxonomy" id="2605638"/>
    <lineage>
        <taxon>Bacteria</taxon>
        <taxon>Pseudomonadati</taxon>
        <taxon>Pseudomonadota</taxon>
        <taxon>Alphaproteobacteria</taxon>
        <taxon>Hyphomicrobiales</taxon>
        <taxon>Nitrobacteraceae</taxon>
        <taxon>Bradyrhizobium</taxon>
    </lineage>
</organism>
<reference evidence="1 2" key="1">
    <citation type="submission" date="2019-08" db="EMBL/GenBank/DDBJ databases">
        <title>Bradyrhizobium hipponensis sp. nov., a rhizobium isolated from a Lupinus angustifolius root nodule in Tunisia.</title>
        <authorList>
            <person name="Off K."/>
            <person name="Rejili M."/>
            <person name="Mars M."/>
            <person name="Brachmann A."/>
            <person name="Marin M."/>
        </authorList>
    </citation>
    <scope>NUCLEOTIDE SEQUENCE [LARGE SCALE GENOMIC DNA]</scope>
    <source>
        <strain evidence="2">aSej3</strain>
    </source>
</reference>
<dbReference type="SUPFAM" id="SSF51690">
    <property type="entry name" value="Nicotinate/Quinolinate PRTase C-terminal domain-like"/>
    <property type="match status" value="1"/>
</dbReference>
<evidence type="ECO:0000313" key="2">
    <source>
        <dbReference type="Proteomes" id="UP000324797"/>
    </source>
</evidence>
<comment type="caution">
    <text evidence="1">The sequence shown here is derived from an EMBL/GenBank/DDBJ whole genome shotgun (WGS) entry which is preliminary data.</text>
</comment>
<dbReference type="GO" id="GO:0009435">
    <property type="term" value="P:NAD+ biosynthetic process"/>
    <property type="evidence" value="ECO:0007669"/>
    <property type="project" value="InterPro"/>
</dbReference>
<dbReference type="AlphaFoldDB" id="A0A5S4YDY0"/>
<gene>
    <name evidence="1" type="ORF">FXV83_37000</name>
</gene>
<proteinExistence type="predicted"/>
<evidence type="ECO:0000313" key="1">
    <source>
        <dbReference type="EMBL" id="TYO61677.1"/>
    </source>
</evidence>
<protein>
    <submittedName>
        <fullName evidence="1">Uncharacterized protein</fullName>
    </submittedName>
</protein>
<dbReference type="EMBL" id="VSTH01000166">
    <property type="protein sequence ID" value="TYO61677.1"/>
    <property type="molecule type" value="Genomic_DNA"/>
</dbReference>
<accession>A0A5S4YDY0</accession>
<sequence>MAHSERGVWHAPVLSDLSAGLKAAAGGINAGNAAAYAQAGADVLVTSSPYLAKPRDVQVRILSARGMPVGQ</sequence>
<name>A0A5S4YDY0_9BRAD</name>
<keyword evidence="2" id="KW-1185">Reference proteome</keyword>
<dbReference type="InterPro" id="IPR036068">
    <property type="entry name" value="Nicotinate_pribotase-like_C"/>
</dbReference>
<dbReference type="Proteomes" id="UP000324797">
    <property type="component" value="Unassembled WGS sequence"/>
</dbReference>